<name>A0AAU7QJV5_9GAMM</name>
<reference evidence="1" key="1">
    <citation type="submission" date="2024-06" db="EMBL/GenBank/DDBJ databases">
        <authorList>
            <person name="Sun Y."/>
        </authorList>
    </citation>
    <scope>NUCLEOTIDE SEQUENCE</scope>
    <source>
        <strain evidence="1">IGA1.0</strain>
    </source>
</reference>
<dbReference type="SUPFAM" id="SSF52540">
    <property type="entry name" value="P-loop containing nucleoside triphosphate hydrolases"/>
    <property type="match status" value="1"/>
</dbReference>
<organism evidence="1">
    <name type="scientific">Rhodanobacter sp. IGA1.0</name>
    <dbReference type="NCBI Taxonomy" id="3158582"/>
    <lineage>
        <taxon>Bacteria</taxon>
        <taxon>Pseudomonadati</taxon>
        <taxon>Pseudomonadota</taxon>
        <taxon>Gammaproteobacteria</taxon>
        <taxon>Lysobacterales</taxon>
        <taxon>Rhodanobacteraceae</taxon>
        <taxon>Rhodanobacter</taxon>
    </lineage>
</organism>
<dbReference type="RefSeq" id="WP_350016078.1">
    <property type="nucleotide sequence ID" value="NZ_CP157948.1"/>
</dbReference>
<evidence type="ECO:0000313" key="1">
    <source>
        <dbReference type="EMBL" id="XBS89670.1"/>
    </source>
</evidence>
<proteinExistence type="predicted"/>
<gene>
    <name evidence="1" type="ORF">ABNK63_14905</name>
</gene>
<dbReference type="Gene3D" id="3.40.50.300">
    <property type="entry name" value="P-loop containing nucleotide triphosphate hydrolases"/>
    <property type="match status" value="1"/>
</dbReference>
<dbReference type="AlphaFoldDB" id="A0AAU7QJV5"/>
<dbReference type="EMBL" id="CP157948">
    <property type="protein sequence ID" value="XBS89670.1"/>
    <property type="molecule type" value="Genomic_DNA"/>
</dbReference>
<evidence type="ECO:0008006" key="2">
    <source>
        <dbReference type="Google" id="ProtNLM"/>
    </source>
</evidence>
<sequence length="676" mass="76466">MIKPDAINTYFAARPEERALAEHLDEGFDITFGNARGDKAFWLADPKQHMRERFGLQNEVLVIYSPQTTSDARILTSIEQIMRSPDFKHRLDKVLVLVVHAGAKGPTTALLESDTDRVLIGLNVSELLDPTRGSLFLRARIAERFGNIDLLGMTSPIGSDKYFFGRDALVQELVQNVASKGQNSGLFGLRKTGKTSVLHAMRRRLDAQGVISDYVDCHNPGLHAARWWQALENIVERLSIKARGEFHKEVALQLNYGPHNCGTRFSSDISEIVGAAGCGVVLLLDEIEFITPKLSGALGAHWDEDFVPFWQTIRATHQELMGRLTFVLAGVNPSAVENTSFDGLPNPIFQLAQPKYLEPFNDEAVRKMLRFFGRYSGVFFDEPVIPFLTKQFGGHPFLIRLAASEVWSRGNKNDPAKLERLNVPDFQADSAHIRVRLMQPIKDILLSLVWWYPEEYQLLQILADGDASFVAEYLSAEPSNFVRFARYGLLDEGTNDFAIDDIKLFLREYGESYKAEISPFARSEIAPDLLPAVPDLEALGRLFEKRCEVEVSLRRAIVMYVGINRSWDESLMAKDLVRGLKRRSDRPDPVALFEGRKVKDVMEDLYTLDLRNIVLESWGVLGPLFGGHRQRFEMNMDTINVARRHDGHTKSVTPEQMEDFMNSYGWLSRHLAKVPV</sequence>
<accession>A0AAU7QJV5</accession>
<protein>
    <recommendedName>
        <fullName evidence="2">ATP-binding protein</fullName>
    </recommendedName>
</protein>
<dbReference type="InterPro" id="IPR027417">
    <property type="entry name" value="P-loop_NTPase"/>
</dbReference>